<dbReference type="Proteomes" id="UP000318571">
    <property type="component" value="Chromosome 2"/>
</dbReference>
<evidence type="ECO:0000256" key="4">
    <source>
        <dbReference type="RuleBase" id="RU000406"/>
    </source>
</evidence>
<comment type="subcellular location">
    <subcellularLocation>
        <location evidence="4">Secreted</location>
    </subcellularLocation>
</comment>
<reference evidence="6 7" key="1">
    <citation type="journal article" date="2018" name="Nat. Ecol. Evol.">
        <title>Genomic signatures of mitonuclear coevolution across populations of Tigriopus californicus.</title>
        <authorList>
            <person name="Barreto F.S."/>
            <person name="Watson E.T."/>
            <person name="Lima T.G."/>
            <person name="Willett C.S."/>
            <person name="Edmands S."/>
            <person name="Li W."/>
            <person name="Burton R.S."/>
        </authorList>
    </citation>
    <scope>NUCLEOTIDE SEQUENCE [LARGE SCALE GENOMIC DNA]</scope>
    <source>
        <strain evidence="6 7">San Diego</strain>
    </source>
</reference>
<dbReference type="AlphaFoldDB" id="A0A553PDL2"/>
<keyword evidence="4" id="KW-0964">Secreted</keyword>
<dbReference type="GO" id="GO:0005179">
    <property type="term" value="F:hormone activity"/>
    <property type="evidence" value="ECO:0007669"/>
    <property type="project" value="InterPro"/>
</dbReference>
<evidence type="ECO:0000256" key="2">
    <source>
        <dbReference type="ARBA" id="ARBA00022685"/>
    </source>
</evidence>
<comment type="similarity">
    <text evidence="1 4">Belongs to the insulin family.</text>
</comment>
<dbReference type="InterPro" id="IPR022353">
    <property type="entry name" value="Insulin_CS"/>
</dbReference>
<accession>A0A553PDL2</accession>
<dbReference type="InterPro" id="IPR016179">
    <property type="entry name" value="Insulin-like"/>
</dbReference>
<gene>
    <name evidence="6" type="ORF">TCAL_08655</name>
</gene>
<dbReference type="EMBL" id="VCGU01000005">
    <property type="protein sequence ID" value="TRY75756.1"/>
    <property type="molecule type" value="Genomic_DNA"/>
</dbReference>
<evidence type="ECO:0000259" key="5">
    <source>
        <dbReference type="SMART" id="SM00078"/>
    </source>
</evidence>
<keyword evidence="7" id="KW-1185">Reference proteome</keyword>
<dbReference type="SUPFAM" id="SSF56994">
    <property type="entry name" value="Insulin-like"/>
    <property type="match status" value="1"/>
</dbReference>
<evidence type="ECO:0000256" key="3">
    <source>
        <dbReference type="ARBA" id="ARBA00022729"/>
    </source>
</evidence>
<organism evidence="6 7">
    <name type="scientific">Tigriopus californicus</name>
    <name type="common">Marine copepod</name>
    <dbReference type="NCBI Taxonomy" id="6832"/>
    <lineage>
        <taxon>Eukaryota</taxon>
        <taxon>Metazoa</taxon>
        <taxon>Ecdysozoa</taxon>
        <taxon>Arthropoda</taxon>
        <taxon>Crustacea</taxon>
        <taxon>Multicrustacea</taxon>
        <taxon>Hexanauplia</taxon>
        <taxon>Copepoda</taxon>
        <taxon>Harpacticoida</taxon>
        <taxon>Harpacticidae</taxon>
        <taxon>Tigriopus</taxon>
    </lineage>
</organism>
<feature type="domain" description="Insulin-like" evidence="5">
    <location>
        <begin position="89"/>
        <end position="202"/>
    </location>
</feature>
<dbReference type="PRINTS" id="PR00276">
    <property type="entry name" value="INSULINFAMLY"/>
</dbReference>
<dbReference type="PROSITE" id="PS00262">
    <property type="entry name" value="INSULIN"/>
    <property type="match status" value="1"/>
</dbReference>
<dbReference type="SMART" id="SM00078">
    <property type="entry name" value="IlGF"/>
    <property type="match status" value="1"/>
</dbReference>
<dbReference type="GO" id="GO:0005576">
    <property type="term" value="C:extracellular region"/>
    <property type="evidence" value="ECO:0007669"/>
    <property type="project" value="UniProtKB-SubCell"/>
</dbReference>
<dbReference type="Gene3D" id="1.10.100.10">
    <property type="entry name" value="Insulin-like"/>
    <property type="match status" value="1"/>
</dbReference>
<dbReference type="Pfam" id="PF00049">
    <property type="entry name" value="Insulin"/>
    <property type="match status" value="1"/>
</dbReference>
<proteinExistence type="inferred from homology"/>
<dbReference type="InterPro" id="IPR022352">
    <property type="entry name" value="Ins/IGF/rlx"/>
</dbReference>
<keyword evidence="3" id="KW-0732">Signal</keyword>
<name>A0A553PDL2_TIGCA</name>
<sequence length="202" mass="23183">MFRVDPQDTIWQCPRKVRKRISVGREPKMQNFLASFSKSPLSTNFVFLLFLLTWSWAQASAEFEMANFAPENQVGSAFPVQLMAKRNRIRLCGNHLANAIKITCFVKQNRGKRSVDTVMNPLYNGIYKPRFDDPRLDNEWQQAEAQAEQANLMPRPSFGSSYQDNLPERFRTISTLEGMNKRGAADDCCLTPCTMSHLETFC</sequence>
<keyword evidence="2" id="KW-0165">Cleavage on pair of basic residues</keyword>
<evidence type="ECO:0000256" key="1">
    <source>
        <dbReference type="ARBA" id="ARBA00009034"/>
    </source>
</evidence>
<comment type="caution">
    <text evidence="6">The sequence shown here is derived from an EMBL/GenBank/DDBJ whole genome shotgun (WGS) entry which is preliminary data.</text>
</comment>
<evidence type="ECO:0000313" key="6">
    <source>
        <dbReference type="EMBL" id="TRY75756.1"/>
    </source>
</evidence>
<evidence type="ECO:0000313" key="7">
    <source>
        <dbReference type="Proteomes" id="UP000318571"/>
    </source>
</evidence>
<dbReference type="InterPro" id="IPR036438">
    <property type="entry name" value="Insulin-like_sf"/>
</dbReference>
<protein>
    <recommendedName>
        <fullName evidence="5">Insulin-like domain-containing protein</fullName>
    </recommendedName>
</protein>